<feature type="domain" description="BTB" evidence="2">
    <location>
        <begin position="918"/>
        <end position="977"/>
    </location>
</feature>
<dbReference type="Proteomes" id="UP000749559">
    <property type="component" value="Unassembled WGS sequence"/>
</dbReference>
<dbReference type="PANTHER" id="PTHR23312:SF8">
    <property type="entry name" value="ARMADILLO REPEAT-CONTAINING PROTEIN 5"/>
    <property type="match status" value="1"/>
</dbReference>
<name>A0A8S4Q6Q5_OWEFU</name>
<feature type="region of interest" description="Disordered" evidence="1">
    <location>
        <begin position="508"/>
        <end position="532"/>
    </location>
</feature>
<dbReference type="EMBL" id="CAIIXF020000012">
    <property type="protein sequence ID" value="CAH1801503.1"/>
    <property type="molecule type" value="Genomic_DNA"/>
</dbReference>
<feature type="compositionally biased region" description="Basic and acidic residues" evidence="1">
    <location>
        <begin position="636"/>
        <end position="657"/>
    </location>
</feature>
<dbReference type="PROSITE" id="PS50097">
    <property type="entry name" value="BTB"/>
    <property type="match status" value="1"/>
</dbReference>
<dbReference type="SUPFAM" id="SSF54695">
    <property type="entry name" value="POZ domain"/>
    <property type="match status" value="1"/>
</dbReference>
<dbReference type="GO" id="GO:0005829">
    <property type="term" value="C:cytosol"/>
    <property type="evidence" value="ECO:0007669"/>
    <property type="project" value="TreeGrafter"/>
</dbReference>
<keyword evidence="4" id="KW-1185">Reference proteome</keyword>
<organism evidence="3 4">
    <name type="scientific">Owenia fusiformis</name>
    <name type="common">Polychaete worm</name>
    <dbReference type="NCBI Taxonomy" id="6347"/>
    <lineage>
        <taxon>Eukaryota</taxon>
        <taxon>Metazoa</taxon>
        <taxon>Spiralia</taxon>
        <taxon>Lophotrochozoa</taxon>
        <taxon>Annelida</taxon>
        <taxon>Polychaeta</taxon>
        <taxon>Sedentaria</taxon>
        <taxon>Canalipalpata</taxon>
        <taxon>Sabellida</taxon>
        <taxon>Oweniida</taxon>
        <taxon>Oweniidae</taxon>
        <taxon>Owenia</taxon>
    </lineage>
</organism>
<dbReference type="GO" id="GO:0009653">
    <property type="term" value="P:anatomical structure morphogenesis"/>
    <property type="evidence" value="ECO:0007669"/>
    <property type="project" value="TreeGrafter"/>
</dbReference>
<accession>A0A8S4Q6Q5</accession>
<dbReference type="SUPFAM" id="SSF48371">
    <property type="entry name" value="ARM repeat"/>
    <property type="match status" value="1"/>
</dbReference>
<dbReference type="OrthoDB" id="6086604at2759"/>
<dbReference type="SMART" id="SM00185">
    <property type="entry name" value="ARM"/>
    <property type="match status" value="3"/>
</dbReference>
<feature type="region of interest" description="Disordered" evidence="1">
    <location>
        <begin position="369"/>
        <end position="414"/>
    </location>
</feature>
<dbReference type="Gene3D" id="1.25.10.10">
    <property type="entry name" value="Leucine-rich Repeat Variant"/>
    <property type="match status" value="1"/>
</dbReference>
<dbReference type="InterPro" id="IPR016024">
    <property type="entry name" value="ARM-type_fold"/>
</dbReference>
<gene>
    <name evidence="3" type="ORF">OFUS_LOCUS25290</name>
</gene>
<dbReference type="InterPro" id="IPR011333">
    <property type="entry name" value="SKP1/BTB/POZ_sf"/>
</dbReference>
<comment type="caution">
    <text evidence="3">The sequence shown here is derived from an EMBL/GenBank/DDBJ whole genome shotgun (WGS) entry which is preliminary data.</text>
</comment>
<feature type="compositionally biased region" description="Basic and acidic residues" evidence="1">
    <location>
        <begin position="374"/>
        <end position="405"/>
    </location>
</feature>
<sequence>MEDENSLEKSIKKLIATLKDRKTSNIYNALVKLRTKYLKAKNGITIFRENEGIKVLLHVIRKNMETQKMIDISLSILGNCCMEVHSREQVIGEGGLHILVSLCEEAEIESIQNRACRTIANLCLEDTFITDVHRTDIVEFIIEFLRQTKDNDCKMTYLRTLRLLCNTEQHCKNVLKFSGMVAIAMCLKTEDPGVKRASLRGIVEILQHRSTRDAVSQLVEADICGPLFQLLDSDDTYIKKLTLQTILTLVNFSDIRPSLGNAGVVELFITKIKDSQSTNDSKLIIPYLNSLCLFCHESVNRAKVRNLNGLELLLGYLQDDGLYSNTAQRLKILNALICFIYDEQGMNILLEKDLVKILVVILKKENQPNDEPLDLNKEDKPLKEEREENMRKDKKCEEEDTKEPQTDNNDSNEIDKTLVISDSEVETLLIDSKHRETAPVDISVSSYIGISSQDSITESTSTSSFKNSSTLCTAEISSIMSQSTTKCPNSNSDISPIATPANEIPINSSPVAGSSWQIPGPSSPPISSSQYSPRSTVSYFSPEWSPEHSMAYMYPYSPTMMSPTRGGSPVNFGTFSPGASPQWSLSDNNGQVSPQWSPVHSIDNAIYSSEEEVENEEKQTANEVQLPATLDEELQDSDKESKESSDQSDKAKDKRLSFSEEKEEVDCIDLENEKQINHVEHKILILLSAISHMEDPTKYLCNKDCLSALLGSVKASSSKDSRAFRVLTRIFRNPLCLEKLILLKAPLMTHQHLCTDIDDIIKRTEGGSKHEKSSYNVNVVDFGERLLESLRMVATGGYGKGVMSHAILTGSFEQQREAAISLVFLCARSAGLQKQLLLDMKVITLLLESLGSDNSSFNCDITIALHYLAKELNLEHVLGSNQKNKYLTSECNPPGKKRKLLSDAEINECVYETTRNHHDLKFSLDGGIVTAQRANMVDQSDVFTAMLSGHYAESSQTEIDLPKVGMDAFRVLVHAIHGCSMQCHIKNIPTEVKLRCLLEAFRLADQYNIPIMHLELADVIFKGHINVSNTDLLYQTAKLHHCEQLAHNVLSYALLADVSPQERTSLMASLYDNSDNTMLVEDFTKIFTKAISHK</sequence>
<protein>
    <recommendedName>
        <fullName evidence="2">BTB domain-containing protein</fullName>
    </recommendedName>
</protein>
<dbReference type="InterPro" id="IPR055445">
    <property type="entry name" value="ARM_ARMC5"/>
</dbReference>
<dbReference type="InterPro" id="IPR011989">
    <property type="entry name" value="ARM-like"/>
</dbReference>
<evidence type="ECO:0000313" key="4">
    <source>
        <dbReference type="Proteomes" id="UP000749559"/>
    </source>
</evidence>
<evidence type="ECO:0000256" key="1">
    <source>
        <dbReference type="SAM" id="MobiDB-lite"/>
    </source>
</evidence>
<proteinExistence type="predicted"/>
<dbReference type="Gene3D" id="3.30.710.10">
    <property type="entry name" value="Potassium Channel Kv1.1, Chain A"/>
    <property type="match status" value="1"/>
</dbReference>
<dbReference type="Pfam" id="PF24768">
    <property type="entry name" value="ARM_ARMC5"/>
    <property type="match status" value="1"/>
</dbReference>
<evidence type="ECO:0000313" key="3">
    <source>
        <dbReference type="EMBL" id="CAH1801503.1"/>
    </source>
</evidence>
<dbReference type="PANTHER" id="PTHR23312">
    <property type="entry name" value="ARMC5 ARMADILLO REPEAT-CONTAINING -RELATED"/>
    <property type="match status" value="1"/>
</dbReference>
<reference evidence="3" key="1">
    <citation type="submission" date="2022-03" db="EMBL/GenBank/DDBJ databases">
        <authorList>
            <person name="Martin C."/>
        </authorList>
    </citation>
    <scope>NUCLEOTIDE SEQUENCE</scope>
</reference>
<feature type="compositionally biased region" description="Low complexity" evidence="1">
    <location>
        <begin position="513"/>
        <end position="532"/>
    </location>
</feature>
<feature type="region of interest" description="Disordered" evidence="1">
    <location>
        <begin position="609"/>
        <end position="657"/>
    </location>
</feature>
<evidence type="ECO:0000259" key="2">
    <source>
        <dbReference type="PROSITE" id="PS50097"/>
    </source>
</evidence>
<dbReference type="InterPro" id="IPR000210">
    <property type="entry name" value="BTB/POZ_dom"/>
</dbReference>
<dbReference type="AlphaFoldDB" id="A0A8S4Q6Q5"/>
<dbReference type="Pfam" id="PF00651">
    <property type="entry name" value="BTB"/>
    <property type="match status" value="1"/>
</dbReference>
<dbReference type="InterPro" id="IPR000225">
    <property type="entry name" value="Armadillo"/>
</dbReference>